<feature type="domain" description="Pyridine nucleotide-disulphide oxidoreductase dimerisation" evidence="13">
    <location>
        <begin position="381"/>
        <end position="490"/>
    </location>
</feature>
<evidence type="ECO:0000313" key="15">
    <source>
        <dbReference type="EMBL" id="KAG2486255.1"/>
    </source>
</evidence>
<dbReference type="GO" id="GO:0004148">
    <property type="term" value="F:dihydrolipoyl dehydrogenase (NADH) activity"/>
    <property type="evidence" value="ECO:0007669"/>
    <property type="project" value="UniProtKB-EC"/>
</dbReference>
<comment type="catalytic activity">
    <reaction evidence="12">
        <text>N(6)-[(R)-dihydrolipoyl]-L-lysyl-[protein] + NAD(+) = N(6)-[(R)-lipoyl]-L-lysyl-[protein] + NADH + H(+)</text>
        <dbReference type="Rhea" id="RHEA:15045"/>
        <dbReference type="Rhea" id="RHEA-COMP:10474"/>
        <dbReference type="Rhea" id="RHEA-COMP:10475"/>
        <dbReference type="ChEBI" id="CHEBI:15378"/>
        <dbReference type="ChEBI" id="CHEBI:57540"/>
        <dbReference type="ChEBI" id="CHEBI:57945"/>
        <dbReference type="ChEBI" id="CHEBI:83099"/>
        <dbReference type="ChEBI" id="CHEBI:83100"/>
        <dbReference type="EC" id="1.8.1.4"/>
    </reaction>
</comment>
<feature type="domain" description="FAD/NAD(P)-binding" evidence="14">
    <location>
        <begin position="37"/>
        <end position="362"/>
    </location>
</feature>
<dbReference type="InterPro" id="IPR023753">
    <property type="entry name" value="FAD/NAD-binding_dom"/>
</dbReference>
<proteinExistence type="inferred from homology"/>
<feature type="binding site" evidence="10">
    <location>
        <position position="306"/>
    </location>
    <ligand>
        <name>NAD(+)</name>
        <dbReference type="ChEBI" id="CHEBI:57540"/>
    </ligand>
</feature>
<evidence type="ECO:0000259" key="13">
    <source>
        <dbReference type="Pfam" id="PF02852"/>
    </source>
</evidence>
<dbReference type="GO" id="GO:0045333">
    <property type="term" value="P:cellular respiration"/>
    <property type="evidence" value="ECO:0007669"/>
    <property type="project" value="UniProtKB-ARBA"/>
</dbReference>
<feature type="binding site" evidence="10">
    <location>
        <position position="347"/>
    </location>
    <ligand>
        <name>FAD</name>
        <dbReference type="ChEBI" id="CHEBI:57692"/>
    </ligand>
</feature>
<dbReference type="FunFam" id="3.30.390.30:FF:000001">
    <property type="entry name" value="Dihydrolipoyl dehydrogenase"/>
    <property type="match status" value="1"/>
</dbReference>
<dbReference type="InterPro" id="IPR036188">
    <property type="entry name" value="FAD/NAD-bd_sf"/>
</dbReference>
<feature type="binding site" evidence="10">
    <location>
        <position position="148"/>
    </location>
    <ligand>
        <name>FAD</name>
        <dbReference type="ChEBI" id="CHEBI:57692"/>
    </ligand>
</feature>
<dbReference type="NCBIfam" id="TIGR01350">
    <property type="entry name" value="lipoamide_DH"/>
    <property type="match status" value="1"/>
</dbReference>
<keyword evidence="5 12" id="KW-0560">Oxidoreductase</keyword>
<evidence type="ECO:0000256" key="10">
    <source>
        <dbReference type="PIRSR" id="PIRSR000350-3"/>
    </source>
</evidence>
<evidence type="ECO:0000256" key="6">
    <source>
        <dbReference type="ARBA" id="ARBA00023027"/>
    </source>
</evidence>
<protein>
    <recommendedName>
        <fullName evidence="2 12">Dihydrolipoyl dehydrogenase</fullName>
        <ecNumber evidence="2 12">1.8.1.4</ecNumber>
    </recommendedName>
</protein>
<evidence type="ECO:0000256" key="5">
    <source>
        <dbReference type="ARBA" id="ARBA00023002"/>
    </source>
</evidence>
<dbReference type="Pfam" id="PF02852">
    <property type="entry name" value="Pyr_redox_dim"/>
    <property type="match status" value="1"/>
</dbReference>
<feature type="binding site" evidence="10">
    <location>
        <begin position="353"/>
        <end position="356"/>
    </location>
    <ligand>
        <name>FAD</name>
        <dbReference type="ChEBI" id="CHEBI:57692"/>
    </ligand>
</feature>
<keyword evidence="10" id="KW-0547">Nucleotide-binding</keyword>
<name>A0A835XMN4_9CHLO</name>
<dbReference type="InterPro" id="IPR001100">
    <property type="entry name" value="Pyr_nuc-diS_OxRdtase"/>
</dbReference>
<feature type="disulfide bond" description="Redox-active" evidence="11">
    <location>
        <begin position="75"/>
        <end position="80"/>
    </location>
</feature>
<evidence type="ECO:0000256" key="7">
    <source>
        <dbReference type="ARBA" id="ARBA00023157"/>
    </source>
</evidence>
<dbReference type="Gene3D" id="3.50.50.60">
    <property type="entry name" value="FAD/NAD(P)-binding domain"/>
    <property type="match status" value="2"/>
</dbReference>
<dbReference type="EMBL" id="JAEHOE010000115">
    <property type="protein sequence ID" value="KAG2486255.1"/>
    <property type="molecule type" value="Genomic_DNA"/>
</dbReference>
<dbReference type="Pfam" id="PF07992">
    <property type="entry name" value="Pyr_redox_2"/>
    <property type="match status" value="1"/>
</dbReference>
<evidence type="ECO:0000256" key="3">
    <source>
        <dbReference type="ARBA" id="ARBA00022630"/>
    </source>
</evidence>
<dbReference type="GO" id="GO:0005739">
    <property type="term" value="C:mitochondrion"/>
    <property type="evidence" value="ECO:0007669"/>
    <property type="project" value="TreeGrafter"/>
</dbReference>
<feature type="binding site" evidence="10">
    <location>
        <position position="84"/>
    </location>
    <ligand>
        <name>FAD</name>
        <dbReference type="ChEBI" id="CHEBI:57692"/>
    </ligand>
</feature>
<dbReference type="SUPFAM" id="SSF51905">
    <property type="entry name" value="FAD/NAD(P)-binding domain"/>
    <property type="match status" value="1"/>
</dbReference>
<dbReference type="PANTHER" id="PTHR22912:SF223">
    <property type="entry name" value="DIHYDROLIPOYL DEHYDROGENASE 1, MITOCHONDRIAL"/>
    <property type="match status" value="1"/>
</dbReference>
<dbReference type="OrthoDB" id="361797at2759"/>
<dbReference type="SUPFAM" id="SSF55424">
    <property type="entry name" value="FAD/NAD-linked reductases, dimerisation (C-terminal) domain"/>
    <property type="match status" value="1"/>
</dbReference>
<dbReference type="InterPro" id="IPR006258">
    <property type="entry name" value="Lipoamide_DH"/>
</dbReference>
<keyword evidence="8 12" id="KW-0676">Redox-active center</keyword>
<dbReference type="GO" id="GO:0006103">
    <property type="term" value="P:2-oxoglutarate metabolic process"/>
    <property type="evidence" value="ECO:0007669"/>
    <property type="project" value="TreeGrafter"/>
</dbReference>
<dbReference type="InterPro" id="IPR012999">
    <property type="entry name" value="Pyr_OxRdtase_I_AS"/>
</dbReference>
<keyword evidence="6 10" id="KW-0520">NAD</keyword>
<sequence>MQGLVVCARSRGGRAYGLLSALAAQQQRGYASGAAEKDLVVIGGGPGGYVAAIKAAQLGMSVACVEGRGSLGGTCLNVGCIPSKALLHSSHLYAEAKNHFGSIGIKTGELSYDFSVIQKSKDTAVSGLTKGIEGLFKKNKVEYVKGWGKLLSGNEVEVAGLDGSSSKIKAKNILLATGSEVTPLPGVPIDETRIVSSTGALALKEVPAEMVVIGAGYIGLEMGSVYQRLGSKVTVVEFLDTIVPSMDAEVRRTFQRTLEKQGLKFKMGTKVTKGEVVGNRVVLTTEPSKGGAADKIECDVCLVAIGRRPYTEGLGLEALGIKKDNRGRLEVDSHFRTAVPSVYAIGDLVAGPMLAHKAEEDGVAAVEIMAGKHGHVNYATVPSICYTHPETASVGLTEDEAKAKGYETKTGKFSFMANSRARAVGDTDGMVKIVADKKTDKLLGVHIMGPNAGEMIHEAVLALEYGASAEDIARTCHGHPTLSEAVKEAAMATAFGKPIHM</sequence>
<dbReference type="PIRSF" id="PIRSF000350">
    <property type="entry name" value="Mercury_reductase_MerA"/>
    <property type="match status" value="1"/>
</dbReference>
<dbReference type="Proteomes" id="UP000612055">
    <property type="component" value="Unassembled WGS sequence"/>
</dbReference>
<evidence type="ECO:0000256" key="11">
    <source>
        <dbReference type="PIRSR" id="PIRSR000350-4"/>
    </source>
</evidence>
<keyword evidence="3 12" id="KW-0285">Flavoprotein</keyword>
<keyword evidence="16" id="KW-1185">Reference proteome</keyword>
<dbReference type="InterPro" id="IPR050151">
    <property type="entry name" value="Class-I_Pyr_Nuc-Dis_Oxidored"/>
</dbReference>
<gene>
    <name evidence="15" type="ORF">HYH03_015079</name>
</gene>
<evidence type="ECO:0000256" key="2">
    <source>
        <dbReference type="ARBA" id="ARBA00012608"/>
    </source>
</evidence>
<dbReference type="PRINTS" id="PR00368">
    <property type="entry name" value="FADPNR"/>
</dbReference>
<evidence type="ECO:0000256" key="12">
    <source>
        <dbReference type="RuleBase" id="RU003692"/>
    </source>
</evidence>
<dbReference type="FunFam" id="3.50.50.60:FF:000025">
    <property type="entry name" value="Dihydrolipoyl dehydrogenase"/>
    <property type="match status" value="1"/>
</dbReference>
<comment type="similarity">
    <text evidence="1 12">Belongs to the class-I pyridine nucleotide-disulfide oxidoreductase family.</text>
</comment>
<comment type="caution">
    <text evidence="15">The sequence shown here is derived from an EMBL/GenBank/DDBJ whole genome shotgun (WGS) entry which is preliminary data.</text>
</comment>
<feature type="active site" description="Proton acceptor" evidence="9">
    <location>
        <position position="479"/>
    </location>
</feature>
<dbReference type="GO" id="GO:0050660">
    <property type="term" value="F:flavin adenine dinucleotide binding"/>
    <property type="evidence" value="ECO:0007669"/>
    <property type="project" value="InterPro"/>
</dbReference>
<evidence type="ECO:0000256" key="8">
    <source>
        <dbReference type="ARBA" id="ARBA00023284"/>
    </source>
</evidence>
<dbReference type="FunFam" id="3.50.50.60:FF:000001">
    <property type="entry name" value="Dihydrolipoyl dehydrogenase, mitochondrial"/>
    <property type="match status" value="1"/>
</dbReference>
<dbReference type="AlphaFoldDB" id="A0A835XMN4"/>
<organism evidence="15 16">
    <name type="scientific">Edaphochlamys debaryana</name>
    <dbReference type="NCBI Taxonomy" id="47281"/>
    <lineage>
        <taxon>Eukaryota</taxon>
        <taxon>Viridiplantae</taxon>
        <taxon>Chlorophyta</taxon>
        <taxon>core chlorophytes</taxon>
        <taxon>Chlorophyceae</taxon>
        <taxon>CS clade</taxon>
        <taxon>Chlamydomonadales</taxon>
        <taxon>Chlamydomonadales incertae sedis</taxon>
        <taxon>Edaphochlamys</taxon>
    </lineage>
</organism>
<evidence type="ECO:0000313" key="16">
    <source>
        <dbReference type="Proteomes" id="UP000612055"/>
    </source>
</evidence>
<feature type="binding site" evidence="10">
    <location>
        <begin position="214"/>
        <end position="221"/>
    </location>
    <ligand>
        <name>NAD(+)</name>
        <dbReference type="ChEBI" id="CHEBI:57540"/>
    </ligand>
</feature>
<comment type="cofactor">
    <cofactor evidence="10 12">
        <name>FAD</name>
        <dbReference type="ChEBI" id="CHEBI:57692"/>
    </cofactor>
    <text evidence="10 12">Binds 1 FAD per subunit.</text>
</comment>
<dbReference type="InterPro" id="IPR016156">
    <property type="entry name" value="FAD/NAD-linked_Rdtase_dimer_sf"/>
</dbReference>
<reference evidence="15" key="1">
    <citation type="journal article" date="2020" name="bioRxiv">
        <title>Comparative genomics of Chlamydomonas.</title>
        <authorList>
            <person name="Craig R.J."/>
            <person name="Hasan A.R."/>
            <person name="Ness R.W."/>
            <person name="Keightley P.D."/>
        </authorList>
    </citation>
    <scope>NUCLEOTIDE SEQUENCE</scope>
    <source>
        <strain evidence="15">CCAP 11/70</strain>
    </source>
</reference>
<dbReference type="PANTHER" id="PTHR22912">
    <property type="entry name" value="DISULFIDE OXIDOREDUCTASE"/>
    <property type="match status" value="1"/>
</dbReference>
<comment type="miscellaneous">
    <text evidence="12">The active site is a redox-active disulfide bond.</text>
</comment>
<dbReference type="PROSITE" id="PS00076">
    <property type="entry name" value="PYRIDINE_REDOX_1"/>
    <property type="match status" value="1"/>
</dbReference>
<dbReference type="InterPro" id="IPR004099">
    <property type="entry name" value="Pyr_nucl-diS_OxRdtase_dimer"/>
</dbReference>
<evidence type="ECO:0000256" key="1">
    <source>
        <dbReference type="ARBA" id="ARBA00007532"/>
    </source>
</evidence>
<dbReference type="GO" id="GO:0045252">
    <property type="term" value="C:oxoglutarate dehydrogenase complex"/>
    <property type="evidence" value="ECO:0007669"/>
    <property type="project" value="TreeGrafter"/>
</dbReference>
<keyword evidence="7" id="KW-1015">Disulfide bond</keyword>
<accession>A0A835XMN4</accession>
<dbReference type="EC" id="1.8.1.4" evidence="2 12"/>
<evidence type="ECO:0000256" key="4">
    <source>
        <dbReference type="ARBA" id="ARBA00022827"/>
    </source>
</evidence>
<dbReference type="Gene3D" id="3.30.390.30">
    <property type="match status" value="1"/>
</dbReference>
<evidence type="ECO:0000256" key="9">
    <source>
        <dbReference type="PIRSR" id="PIRSR000350-2"/>
    </source>
</evidence>
<dbReference type="PRINTS" id="PR00411">
    <property type="entry name" value="PNDRDTASEI"/>
</dbReference>
<keyword evidence="4 10" id="KW-0274">FAD</keyword>
<feature type="binding site" evidence="10">
    <location>
        <begin position="177"/>
        <end position="179"/>
    </location>
    <ligand>
        <name>FAD</name>
        <dbReference type="ChEBI" id="CHEBI:57692"/>
    </ligand>
</feature>
<evidence type="ECO:0000259" key="14">
    <source>
        <dbReference type="Pfam" id="PF07992"/>
    </source>
</evidence>
<feature type="binding site" evidence="10">
    <location>
        <position position="237"/>
    </location>
    <ligand>
        <name>NAD(+)</name>
        <dbReference type="ChEBI" id="CHEBI:57540"/>
    </ligand>
</feature>
<dbReference type="GO" id="GO:0045254">
    <property type="term" value="C:pyruvate dehydrogenase complex"/>
    <property type="evidence" value="ECO:0007669"/>
    <property type="project" value="UniProtKB-ARBA"/>
</dbReference>